<feature type="transmembrane region" description="Helical" evidence="8">
    <location>
        <begin position="314"/>
        <end position="331"/>
    </location>
</feature>
<keyword evidence="4 8" id="KW-1133">Transmembrane helix</keyword>
<gene>
    <name evidence="10" type="ORF">FHS09_004245</name>
</gene>
<keyword evidence="11" id="KW-1185">Reference proteome</keyword>
<reference evidence="10 11" key="1">
    <citation type="submission" date="2020-08" db="EMBL/GenBank/DDBJ databases">
        <title>Genomic Encyclopedia of Type Strains, Phase III (KMG-III): the genomes of soil and plant-associated and newly described type strains.</title>
        <authorList>
            <person name="Whitman W."/>
        </authorList>
    </citation>
    <scope>NUCLEOTIDE SEQUENCE [LARGE SCALE GENOMIC DNA]</scope>
    <source>
        <strain evidence="10 11">CECT 8799</strain>
    </source>
</reference>
<evidence type="ECO:0000313" key="11">
    <source>
        <dbReference type="Proteomes" id="UP000535937"/>
    </source>
</evidence>
<dbReference type="PANTHER" id="PTHR36115">
    <property type="entry name" value="PROLINE-RICH ANTIGEN HOMOLOG-RELATED"/>
    <property type="match status" value="1"/>
</dbReference>
<feature type="transmembrane region" description="Helical" evidence="8">
    <location>
        <begin position="363"/>
        <end position="386"/>
    </location>
</feature>
<feature type="domain" description="J" evidence="9">
    <location>
        <begin position="2"/>
        <end position="57"/>
    </location>
</feature>
<feature type="region of interest" description="Disordered" evidence="7">
    <location>
        <begin position="49"/>
        <end position="130"/>
    </location>
</feature>
<accession>A0A7W4ZB09</accession>
<evidence type="ECO:0000256" key="3">
    <source>
        <dbReference type="ARBA" id="ARBA00022692"/>
    </source>
</evidence>
<dbReference type="Gene3D" id="1.10.287.110">
    <property type="entry name" value="DnaJ domain"/>
    <property type="match status" value="1"/>
</dbReference>
<organism evidence="10 11">
    <name type="scientific">Microbulbifer rhizosphaerae</name>
    <dbReference type="NCBI Taxonomy" id="1562603"/>
    <lineage>
        <taxon>Bacteria</taxon>
        <taxon>Pseudomonadati</taxon>
        <taxon>Pseudomonadota</taxon>
        <taxon>Gammaproteobacteria</taxon>
        <taxon>Cellvibrionales</taxon>
        <taxon>Microbulbiferaceae</taxon>
        <taxon>Microbulbifer</taxon>
    </lineage>
</organism>
<dbReference type="Pfam" id="PF06271">
    <property type="entry name" value="RDD"/>
    <property type="match status" value="1"/>
</dbReference>
<protein>
    <submittedName>
        <fullName evidence="10">Putative RDD family membrane protein YckC</fullName>
    </submittedName>
</protein>
<sequence>MDPWALLGIEPSDDARAIKRAYAKKLKQTRPDEKPQEFQQLHSAYKRALTIAERPQPMMESPQPVIESPQPVIESPQPIIENPQPVVERPQPAMETQQPSPQEETAVAEREAPPELPPEQDSAAAETERQKRIDEYRQVLEQVDRALESDRLIGMEETWRFLAECSYLLEEEFNWNLGLGVFERFARFNSEAPEKGSQVAANILVHGDMLFGWSESRGYLYREFGEALCNAVFDVMEGDLQSVDPLQGVRGGRKLVEQKPRPAEESLDYYYFGNLLGRAFALLLDVFLVYVVVGLTTSVVMIKAMGKSEGDASFTALSVSILGYLVLAWIAEGSRWQATPAKYLLGYRVTDRHFKRVGYPHGLWRIFSFMFTLPLFKIGWFINCFLGGNLLHDRLSRTYVIDYRKSREEYLKGNGGQ</sequence>
<keyword evidence="6" id="KW-0143">Chaperone</keyword>
<dbReference type="InterPro" id="IPR001623">
    <property type="entry name" value="DnaJ_domain"/>
</dbReference>
<evidence type="ECO:0000256" key="4">
    <source>
        <dbReference type="ARBA" id="ARBA00022989"/>
    </source>
</evidence>
<keyword evidence="2" id="KW-1003">Cell membrane</keyword>
<evidence type="ECO:0000256" key="6">
    <source>
        <dbReference type="ARBA" id="ARBA00023186"/>
    </source>
</evidence>
<feature type="compositionally biased region" description="Polar residues" evidence="7">
    <location>
        <begin position="94"/>
        <end position="103"/>
    </location>
</feature>
<dbReference type="SUPFAM" id="SSF46565">
    <property type="entry name" value="Chaperone J-domain"/>
    <property type="match status" value="1"/>
</dbReference>
<evidence type="ECO:0000313" key="10">
    <source>
        <dbReference type="EMBL" id="MBB3063387.1"/>
    </source>
</evidence>
<feature type="transmembrane region" description="Helical" evidence="8">
    <location>
        <begin position="279"/>
        <end position="302"/>
    </location>
</feature>
<proteinExistence type="predicted"/>
<dbReference type="SMART" id="SM00271">
    <property type="entry name" value="DnaJ"/>
    <property type="match status" value="1"/>
</dbReference>
<evidence type="ECO:0000256" key="7">
    <source>
        <dbReference type="SAM" id="MobiDB-lite"/>
    </source>
</evidence>
<keyword evidence="3 8" id="KW-0812">Transmembrane</keyword>
<evidence type="ECO:0000256" key="5">
    <source>
        <dbReference type="ARBA" id="ARBA00023136"/>
    </source>
</evidence>
<dbReference type="InterPro" id="IPR051791">
    <property type="entry name" value="Pra-immunoreactive"/>
</dbReference>
<evidence type="ECO:0000259" key="9">
    <source>
        <dbReference type="PROSITE" id="PS50076"/>
    </source>
</evidence>
<evidence type="ECO:0000256" key="8">
    <source>
        <dbReference type="SAM" id="Phobius"/>
    </source>
</evidence>
<dbReference type="AlphaFoldDB" id="A0A7W4ZB09"/>
<evidence type="ECO:0000256" key="2">
    <source>
        <dbReference type="ARBA" id="ARBA00022475"/>
    </source>
</evidence>
<evidence type="ECO:0000256" key="1">
    <source>
        <dbReference type="ARBA" id="ARBA00004651"/>
    </source>
</evidence>
<name>A0A7W4ZB09_9GAMM</name>
<dbReference type="GO" id="GO:0005886">
    <property type="term" value="C:plasma membrane"/>
    <property type="evidence" value="ECO:0007669"/>
    <property type="project" value="UniProtKB-SubCell"/>
</dbReference>
<dbReference type="EMBL" id="JACHWZ010000029">
    <property type="protein sequence ID" value="MBB3063387.1"/>
    <property type="molecule type" value="Genomic_DNA"/>
</dbReference>
<dbReference type="RefSeq" id="WP_183463516.1">
    <property type="nucleotide sequence ID" value="NZ_JACHWZ010000029.1"/>
</dbReference>
<keyword evidence="5 8" id="KW-0472">Membrane</keyword>
<dbReference type="InterPro" id="IPR010432">
    <property type="entry name" value="RDD"/>
</dbReference>
<dbReference type="PROSITE" id="PS50076">
    <property type="entry name" value="DNAJ_2"/>
    <property type="match status" value="1"/>
</dbReference>
<dbReference type="Proteomes" id="UP000535937">
    <property type="component" value="Unassembled WGS sequence"/>
</dbReference>
<comment type="subcellular location">
    <subcellularLocation>
        <location evidence="1">Cell membrane</location>
        <topology evidence="1">Multi-pass membrane protein</topology>
    </subcellularLocation>
</comment>
<dbReference type="CDD" id="cd06257">
    <property type="entry name" value="DnaJ"/>
    <property type="match status" value="1"/>
</dbReference>
<dbReference type="InterPro" id="IPR036869">
    <property type="entry name" value="J_dom_sf"/>
</dbReference>
<comment type="caution">
    <text evidence="10">The sequence shown here is derived from an EMBL/GenBank/DDBJ whole genome shotgun (WGS) entry which is preliminary data.</text>
</comment>